<organism evidence="1 2">
    <name type="scientific">Thalassolituus maritimus</name>
    <dbReference type="NCBI Taxonomy" id="484498"/>
    <lineage>
        <taxon>Bacteria</taxon>
        <taxon>Pseudomonadati</taxon>
        <taxon>Pseudomonadota</taxon>
        <taxon>Gammaproteobacteria</taxon>
        <taxon>Oceanospirillales</taxon>
        <taxon>Oceanospirillaceae</taxon>
        <taxon>Thalassolituus</taxon>
    </lineage>
</organism>
<gene>
    <name evidence="1" type="ORF">NBRC116585_02160</name>
</gene>
<evidence type="ECO:0000313" key="1">
    <source>
        <dbReference type="EMBL" id="GAA6144099.1"/>
    </source>
</evidence>
<accession>A0ABP9ZVD3</accession>
<comment type="caution">
    <text evidence="1">The sequence shown here is derived from an EMBL/GenBank/DDBJ whole genome shotgun (WGS) entry which is preliminary data.</text>
</comment>
<proteinExistence type="predicted"/>
<dbReference type="RefSeq" id="WP_353293044.1">
    <property type="nucleotide sequence ID" value="NZ_BAABWH010000001.1"/>
</dbReference>
<keyword evidence="2" id="KW-1185">Reference proteome</keyword>
<protein>
    <submittedName>
        <fullName evidence="1">Uncharacterized protein</fullName>
    </submittedName>
</protein>
<sequence length="355" mass="39147">MSSIIATNRRKLAYELGSRADTRQFIPFSKNTNTDRGRKVFIDAALAPLFAHFFQADDASTIRIVSKIEQLSAVAGGIAANTNVTTPFEYMENIGELAIYYQLHNSPQGNQVESGVYITGIQRSSRASNQKPGLWEVTPDYTREVESGVAEHSMAFVTTEEDTGSAAVKNSEKAGKNGWGGINSFNFFFVPKPIENEMGLWITPDSRSLRPATTAKILADVLTRTQNFKGNKEPIKWTIERDTVKLLQLSLDHLPNLLDRLEFTLVDPVADTISIIQSLEYRGAKVTANINQYQRAKAAASLSAARSNKPDSATTRAIAAQGADANKALAEYSNLQRIKTNFVDYVRNLTGTMAW</sequence>
<reference evidence="1 2" key="1">
    <citation type="submission" date="2024-04" db="EMBL/GenBank/DDBJ databases">
        <title>Draft genome sequence of Thalassolituus maritimus NBRC 116585.</title>
        <authorList>
            <person name="Miyakawa T."/>
            <person name="Kusuya Y."/>
            <person name="Miura T."/>
        </authorList>
    </citation>
    <scope>NUCLEOTIDE SEQUENCE [LARGE SCALE GENOMIC DNA]</scope>
    <source>
        <strain evidence="1 2">5NW40-0001</strain>
    </source>
</reference>
<evidence type="ECO:0000313" key="2">
    <source>
        <dbReference type="Proteomes" id="UP001481413"/>
    </source>
</evidence>
<dbReference type="EMBL" id="BAABWH010000001">
    <property type="protein sequence ID" value="GAA6144099.1"/>
    <property type="molecule type" value="Genomic_DNA"/>
</dbReference>
<dbReference type="Proteomes" id="UP001481413">
    <property type="component" value="Unassembled WGS sequence"/>
</dbReference>
<name>A0ABP9ZVD3_9GAMM</name>